<feature type="domain" description="Extracellular matrix-binding protein ebh GA module" evidence="4">
    <location>
        <begin position="687"/>
        <end position="736"/>
    </location>
</feature>
<feature type="region of interest" description="Disordered" evidence="3">
    <location>
        <begin position="1218"/>
        <end position="1238"/>
    </location>
</feature>
<dbReference type="InterPro" id="IPR020840">
    <property type="entry name" value="Extracell_matrix-bd_GA"/>
</dbReference>
<dbReference type="Proteomes" id="UP000074903">
    <property type="component" value="Unassembled WGS sequence"/>
</dbReference>
<dbReference type="InterPro" id="IPR002988">
    <property type="entry name" value="GA_module"/>
</dbReference>
<dbReference type="InterPro" id="IPR009063">
    <property type="entry name" value="Ig/albumin-bd_sf"/>
</dbReference>
<dbReference type="Pfam" id="PF07554">
    <property type="entry name" value="FIVAR"/>
    <property type="match status" value="2"/>
</dbReference>
<reference evidence="5 6" key="1">
    <citation type="submission" date="2016-02" db="EMBL/GenBank/DDBJ databases">
        <authorList>
            <consortium name="Pathogen Informatics"/>
        </authorList>
    </citation>
    <scope>NUCLEOTIDE SEQUENCE [LARGE SCALE GENOMIC DNA]</scope>
    <source>
        <strain evidence="5 6">SS993</strain>
    </source>
</reference>
<gene>
    <name evidence="5" type="primary">zmpC_3</name>
    <name evidence="5" type="ORF">ERS132531_01515</name>
</gene>
<dbReference type="InterPro" id="IPR044024">
    <property type="entry name" value="aRib"/>
</dbReference>
<feature type="domain" description="Extracellular matrix-binding protein ebh GA module" evidence="4">
    <location>
        <begin position="737"/>
        <end position="794"/>
    </location>
</feature>
<dbReference type="SMART" id="SM00844">
    <property type="entry name" value="GA"/>
    <property type="match status" value="4"/>
</dbReference>
<accession>A0A116RTN2</accession>
<dbReference type="Pfam" id="PF04650">
    <property type="entry name" value="YSIRK_signal"/>
    <property type="match status" value="1"/>
</dbReference>
<organism evidence="5 6">
    <name type="scientific">Streptococcus suis</name>
    <dbReference type="NCBI Taxonomy" id="1307"/>
    <lineage>
        <taxon>Bacteria</taxon>
        <taxon>Bacillati</taxon>
        <taxon>Bacillota</taxon>
        <taxon>Bacilli</taxon>
        <taxon>Lactobacillales</taxon>
        <taxon>Streptococcaceae</taxon>
        <taxon>Streptococcus</taxon>
    </lineage>
</organism>
<sequence>MKHVKKKKLNRQEAFNFERCNQFSIRKLTIGVVSLAIGASMVLQNIPEVEAGVDVWTKTGDKITDHQALTQDNIGTIQYARGDRPQRYANFDTFRTTWTIDEVIENGQKVHYVNVKHVFNERRDRFGRHFVVFNIPDSLYEPAAIVRKTYGNANNTTPTEVRNFTTWIQYPGSSASRWAESKRYVRINPDGHAGNVENGTVGTKQVGPNSITDRISIESDRWAHDWTRIDWRYQTDGNGVLDTSNVYNDLIKNKSRSIYVDDMGLNDHMVTYEYRARVKDYNAPMNHLLGYNQPAGGWNNYAAVFGTTPDNRPYKERFPLTKPERTIVDDLANLTEQNRRDIIAKIKAANPTLFNNQNSTGAAVITDIALADVPTNSNGNITVRFTDGSTATIPAAEVVTKKVVTPPTTTTTTPIGNSTLKYKAENTGSGVNPNGNTPNTAVSPVTEQWLNGWPGYPFSLPNGDQKSQMTRIQLREKTPVDMSTINDASSESLWTAKLNEVKADNKIGGSGTYPTGTVVNGYGTHDANDNITYDMSVANQSTATIKKNSQGQIEGILIRGPRYDGQGVADAGLLTADMLFKQAPAADPLPDLKKQAEAEIDKLNLPQSEKDRFKQEVQSATDQAGIEKALADAKKAAADLANAKTAAKEEIDKLSNLTPEQKQAAKDAIDGLQSTDAITAKVNEAKAQDLTNAKASGTATVSGLKNLSDAEKKAFNDRIAQATSPADVQKIVEEATSKDADIEARRLADEQKQAAKDAIDSIPGLTEEQKQDFKNQIDKATDPRAIDTIVDTAKGTAQAETAKGQIEELPYLNTAQKEALKAAIDADKSLYNIEATLAEARELNNSMKYLQDLVAQADGIKPTTQYTGATPETQAAFDQALTAAKTVSPVTGKDADKQAVDALIESLKAGISGLKATPVEQQVNKDALRAEHGLGDQVKASGKYTGADEALKRVYDDALAKANDVLNDPAATQSQVDLALEKLIQAKHALNGSDIMTDATPPVISSPEVRQWSNYAVHGVSTVGKKVAKPGETATEADYGKGTTGLVELIVTDAESGVDVNSVQFTETTQNKLRALGLEYVKYDQQQTNGAIGYFTTTGTGVVKDTGTENVDLHFTVANKDGVRSEQQTFIYTIKDDIAPTATATEHILIKDQAYNLSIPIQDNSLFGREGGVSTGHISIKPEGNSASEPLTPQALGVTNGTTASAFTLDLTNPAPFTFSSDSDSRGDRSNQGTISFAGTPTATLARTTYKLRLGDGNAPAGSAENISYNDITFTVVDQLQALTDAEKVSVNNPQRLTDADKTAITNAVKAKNPQIEQTNATVAVSETGQVTVTYPHGNRTDTLTAAEALKENPAPVFDAFGVDTNVNNQTQKTIFVFGAKKVDNRITETAPDFVPEKATAAIPVTDNTGIASLQLWKFSEDAAATDTGSENI</sequence>
<dbReference type="Pfam" id="PF18938">
    <property type="entry name" value="aRib"/>
    <property type="match status" value="2"/>
</dbReference>
<evidence type="ECO:0000313" key="5">
    <source>
        <dbReference type="EMBL" id="CYX86056.1"/>
    </source>
</evidence>
<evidence type="ECO:0000256" key="1">
    <source>
        <dbReference type="ARBA" id="ARBA00022729"/>
    </source>
</evidence>
<feature type="domain" description="Extracellular matrix-binding protein ebh GA module" evidence="4">
    <location>
        <begin position="796"/>
        <end position="841"/>
    </location>
</feature>
<evidence type="ECO:0000313" key="6">
    <source>
        <dbReference type="Proteomes" id="UP000074903"/>
    </source>
</evidence>
<dbReference type="SUPFAM" id="SSF46997">
    <property type="entry name" value="Bacterial immunoglobulin/albumin-binding domains"/>
    <property type="match status" value="3"/>
</dbReference>
<keyword evidence="1" id="KW-0732">Signal</keyword>
<evidence type="ECO:0000256" key="3">
    <source>
        <dbReference type="SAM" id="MobiDB-lite"/>
    </source>
</evidence>
<dbReference type="NCBIfam" id="TIGR01168">
    <property type="entry name" value="YSIRK_signal"/>
    <property type="match status" value="1"/>
</dbReference>
<dbReference type="Gene3D" id="1.20.5.420">
    <property type="entry name" value="Immunoglobulin FC, subunit C"/>
    <property type="match status" value="6"/>
</dbReference>
<name>A0A116RTN2_STRSU</name>
<keyword evidence="2" id="KW-0175">Coiled coil</keyword>
<feature type="domain" description="Extracellular matrix-binding protein ebh GA module" evidence="4">
    <location>
        <begin position="631"/>
        <end position="686"/>
    </location>
</feature>
<proteinExistence type="predicted"/>
<dbReference type="RefSeq" id="WP_044765901.1">
    <property type="nucleotide sequence ID" value="NZ_CEHB01000182.1"/>
</dbReference>
<keyword evidence="5" id="KW-0378">Hydrolase</keyword>
<dbReference type="Pfam" id="PF01468">
    <property type="entry name" value="GA"/>
    <property type="match status" value="4"/>
</dbReference>
<dbReference type="GO" id="GO:0016787">
    <property type="term" value="F:hydrolase activity"/>
    <property type="evidence" value="ECO:0007669"/>
    <property type="project" value="UniProtKB-KW"/>
</dbReference>
<dbReference type="EC" id="3.4.24.13" evidence="5"/>
<dbReference type="EMBL" id="FILX01000031">
    <property type="protein sequence ID" value="CYX86056.1"/>
    <property type="molecule type" value="Genomic_DNA"/>
</dbReference>
<dbReference type="InterPro" id="IPR005877">
    <property type="entry name" value="YSIRK_signal_dom"/>
</dbReference>
<evidence type="ECO:0000259" key="4">
    <source>
        <dbReference type="SMART" id="SM00844"/>
    </source>
</evidence>
<evidence type="ECO:0000256" key="2">
    <source>
        <dbReference type="SAM" id="Coils"/>
    </source>
</evidence>
<dbReference type="Gene3D" id="3.10.20.890">
    <property type="match status" value="2"/>
</dbReference>
<protein>
    <submittedName>
        <fullName evidence="5">Zinc metalloproteinase C</fullName>
        <ecNumber evidence="5">3.4.24.13</ecNumber>
    </submittedName>
</protein>
<feature type="coiled-coil region" evidence="2">
    <location>
        <begin position="626"/>
        <end position="657"/>
    </location>
</feature>